<comment type="caution">
    <text evidence="2">The sequence shown here is derived from an EMBL/GenBank/DDBJ whole genome shotgun (WGS) entry which is preliminary data.</text>
</comment>
<feature type="domain" description="SH3b" evidence="1">
    <location>
        <begin position="416"/>
        <end position="486"/>
    </location>
</feature>
<dbReference type="EMBL" id="PIOC01000001">
    <property type="protein sequence ID" value="RDW22213.1"/>
    <property type="molecule type" value="Genomic_DNA"/>
</dbReference>
<keyword evidence="3" id="KW-1185">Reference proteome</keyword>
<proteinExistence type="predicted"/>
<dbReference type="Gene3D" id="3.40.50.12090">
    <property type="match status" value="2"/>
</dbReference>
<organism evidence="2 3">
    <name type="scientific">Oceanobacillus arenosus</name>
    <dbReference type="NCBI Taxonomy" id="1229153"/>
    <lineage>
        <taxon>Bacteria</taxon>
        <taxon>Bacillati</taxon>
        <taxon>Bacillota</taxon>
        <taxon>Bacilli</taxon>
        <taxon>Bacillales</taxon>
        <taxon>Bacillaceae</taxon>
        <taxon>Oceanobacillus</taxon>
    </lineage>
</organism>
<dbReference type="Pfam" id="PF01464">
    <property type="entry name" value="SLT"/>
    <property type="match status" value="1"/>
</dbReference>
<dbReference type="PANTHER" id="PTHR30032">
    <property type="entry name" value="N-ACETYLMURAMOYL-L-ALANINE AMIDASE-RELATED"/>
    <property type="match status" value="1"/>
</dbReference>
<evidence type="ECO:0000313" key="2">
    <source>
        <dbReference type="EMBL" id="RDW22213.1"/>
    </source>
</evidence>
<dbReference type="Gene3D" id="2.30.30.40">
    <property type="entry name" value="SH3 Domains"/>
    <property type="match status" value="1"/>
</dbReference>
<dbReference type="SUPFAM" id="SSF53955">
    <property type="entry name" value="Lysozyme-like"/>
    <property type="match status" value="1"/>
</dbReference>
<protein>
    <recommendedName>
        <fullName evidence="1">SH3b domain-containing protein</fullName>
    </recommendedName>
</protein>
<dbReference type="OrthoDB" id="2690990at2"/>
<name>A0A3D8Q1W2_9BACI</name>
<dbReference type="InterPro" id="IPR008258">
    <property type="entry name" value="Transglycosylase_SLT_dom_1"/>
</dbReference>
<dbReference type="InterPro" id="IPR003646">
    <property type="entry name" value="SH3-like_bac-type"/>
</dbReference>
<dbReference type="PROSITE" id="PS51781">
    <property type="entry name" value="SH3B"/>
    <property type="match status" value="1"/>
</dbReference>
<reference evidence="3" key="1">
    <citation type="submission" date="2017-11" db="EMBL/GenBank/DDBJ databases">
        <authorList>
            <person name="Zhu W."/>
        </authorList>
    </citation>
    <scope>NUCLEOTIDE SEQUENCE [LARGE SCALE GENOMIC DNA]</scope>
    <source>
        <strain evidence="3">CAU 1183</strain>
    </source>
</reference>
<dbReference type="Pfam" id="PF04122">
    <property type="entry name" value="CW_binding_2"/>
    <property type="match status" value="3"/>
</dbReference>
<accession>A0A3D8Q1W2</accession>
<evidence type="ECO:0000259" key="1">
    <source>
        <dbReference type="PROSITE" id="PS51781"/>
    </source>
</evidence>
<dbReference type="PANTHER" id="PTHR30032:SF4">
    <property type="entry name" value="AMIDASE ENHANCER"/>
    <property type="match status" value="1"/>
</dbReference>
<gene>
    <name evidence="2" type="ORF">CWR48_00465</name>
</gene>
<dbReference type="InterPro" id="IPR051922">
    <property type="entry name" value="Bact_Sporulation_Assoc"/>
</dbReference>
<dbReference type="InterPro" id="IPR023346">
    <property type="entry name" value="Lysozyme-like_dom_sf"/>
</dbReference>
<dbReference type="Gene3D" id="1.10.530.10">
    <property type="match status" value="1"/>
</dbReference>
<dbReference type="InterPro" id="IPR007253">
    <property type="entry name" value="Cell_wall-bd_2"/>
</dbReference>
<dbReference type="AlphaFoldDB" id="A0A3D8Q1W2"/>
<evidence type="ECO:0000313" key="3">
    <source>
        <dbReference type="Proteomes" id="UP000257143"/>
    </source>
</evidence>
<dbReference type="RefSeq" id="WP_115771073.1">
    <property type="nucleotide sequence ID" value="NZ_PIOC01000001.1"/>
</dbReference>
<dbReference type="Proteomes" id="UP000257143">
    <property type="component" value="Unassembled WGS sequence"/>
</dbReference>
<sequence>MKHNQLIKYLFSMILLSLVLILPFQVGAEEVDTYYFNNGETKEQLTETKEILVSNGDVHSKLSIIEGGKEIFNKELFTVKVSSLKKVVIDNQNYAIITYRYDGSSNALYFEVLKLDETGAESVYSSDVYERARINIEDNQITLNYPEFEEGDIMTEPSKIVTQTFSITNNIVVEGKRDIENSNILSSDKKIGALSENPSYAEVNKILTEESLKAGVAPEIVKAIAFQESGWQQDWTVVPDRVKACKAGDKTLAYDDTNVKLGYDCIGIGIMQISNHMYLKDGPEKEKYIRDLKTNIRFNIQEGIKILKDKWNYSKAKTPIIPTINNDDPMVIENWYFAIMAYNGMLPRNNPLENPYTAYQEKVFERLRDYSLIDITPFPTYKLEPYKLENGQLRFHNENVVVEGPQHYSSQSLVKNDTAYINANGVRLRSSAGGSVIGSLNKGTKVTITGIYKGNNSNVNQYVWLPIRTSSGQTGWVASSYLSPKNEYLDVYRLSGLTRYETGVSISNFGWHWEQPSSVVIGRGDLPIDALTGSVLASSLDSPLLLTQNNKITASVEKELDRLQPDVIYILGGETQAISADVEKALKEKFPNSGINRISGRDRYVTALEVAKEVDKHSNVDEIFVTTGSETSSDPLAIAPYAGENNIPILLTGNKKLNENIQTYITDYGVKKVTIIGGKIAVSSTVEKQLKELVGTNNVVRVSGATRFETSTAIVDHYYGTSDIDNLFVSQGMETADALTAAPFAAKLGAPIILTLSNKLPNEVNTWLNKKVNSKPDLYFLGGSVAISENTRNQIINLVK</sequence>
<dbReference type="Pfam" id="PF08239">
    <property type="entry name" value="SH3_3"/>
    <property type="match status" value="1"/>
</dbReference>
<dbReference type="SMART" id="SM00287">
    <property type="entry name" value="SH3b"/>
    <property type="match status" value="1"/>
</dbReference>